<organism evidence="5 6">
    <name type="scientific">Pseudarthrobacter siccitolerans</name>
    <dbReference type="NCBI Taxonomy" id="861266"/>
    <lineage>
        <taxon>Bacteria</taxon>
        <taxon>Bacillati</taxon>
        <taxon>Actinomycetota</taxon>
        <taxon>Actinomycetes</taxon>
        <taxon>Micrococcales</taxon>
        <taxon>Micrococcaceae</taxon>
        <taxon>Pseudarthrobacter</taxon>
    </lineage>
</organism>
<gene>
    <name evidence="5" type="ORF">ARTSIC4J27_4015</name>
</gene>
<dbReference type="InterPro" id="IPR016032">
    <property type="entry name" value="Sig_transdc_resp-reg_C-effctor"/>
</dbReference>
<proteinExistence type="predicted"/>
<dbReference type="EMBL" id="CAQI01000053">
    <property type="protein sequence ID" value="CCQ48018.1"/>
    <property type="molecule type" value="Genomic_DNA"/>
</dbReference>
<dbReference type="GO" id="GO:0006355">
    <property type="term" value="P:regulation of DNA-templated transcription"/>
    <property type="evidence" value="ECO:0007669"/>
    <property type="project" value="InterPro"/>
</dbReference>
<evidence type="ECO:0000256" key="1">
    <source>
        <dbReference type="ARBA" id="ARBA00023015"/>
    </source>
</evidence>
<reference evidence="6" key="1">
    <citation type="journal article" date="2014" name="Genome Announc.">
        <title>Genome Sequence of Arthrobacter siccitolerans 4J27, a Xeroprotectant-Producing Desiccation-Tolerant Microorganism.</title>
        <authorList>
            <person name="Manzanera M."/>
            <person name="Santa-Cruz-Calvo L."/>
            <person name="Vilchez J.I."/>
            <person name="Garcia-Fontana C."/>
            <person name="Silva-Castro G.A."/>
            <person name="Calvo C."/>
            <person name="Gonzalez-Lopez J."/>
        </authorList>
    </citation>
    <scope>NUCLEOTIDE SEQUENCE [LARGE SCALE GENOMIC DNA]</scope>
    <source>
        <strain evidence="6">4J27</strain>
    </source>
</reference>
<dbReference type="PANTHER" id="PTHR44688">
    <property type="entry name" value="DNA-BINDING TRANSCRIPTIONAL ACTIVATOR DEVR_DOSR"/>
    <property type="match status" value="1"/>
</dbReference>
<dbReference type="CDD" id="cd06170">
    <property type="entry name" value="LuxR_C_like"/>
    <property type="match status" value="1"/>
</dbReference>
<dbReference type="InterPro" id="IPR000792">
    <property type="entry name" value="Tscrpt_reg_LuxR_C"/>
</dbReference>
<keyword evidence="3" id="KW-0804">Transcription</keyword>
<dbReference type="PROSITE" id="PS50043">
    <property type="entry name" value="HTH_LUXR_2"/>
    <property type="match status" value="1"/>
</dbReference>
<evidence type="ECO:0000313" key="6">
    <source>
        <dbReference type="Proteomes" id="UP000035722"/>
    </source>
</evidence>
<evidence type="ECO:0000256" key="3">
    <source>
        <dbReference type="ARBA" id="ARBA00023163"/>
    </source>
</evidence>
<sequence>MLARPAGGSNAMIGQSALPKRVGGSAQGPYTGQVERPNLALLEAVAALSGAPLMEIAHRLREAISPCWQSTALVIFTEDCTGRPQKKSGAEAIISRVSIAELDAIRATLLADGGAGWWRGEATFGGGTRQVLAVSSPSNALLVLSDPQPLPGAGPDPQWLLNYLWRLAAERIREKVADAPPSYLIESRAASAERLRVTAELVDQHSTTLETLLAALRSPALADAAARAAATDVAAKALVGLRTFSDRTTDLVEEPVASAFQRLRDDLRPLVNFSGIDLQFIEPPVNGRALPGEVAHAARAIVRGLVLAMVDQEGVRRVRTQWDCDGVNLLINVRDDGPGELSASAPAMARLVQRVEALNGSMAVDVMPGWGADVAVALPLDPPARPLAEAADWNLGERELEVLQLLAAGQRNRGIAAKLHISENTVKFHLRNLYRKIGASSRTEAMALAHSNGLR</sequence>
<evidence type="ECO:0000259" key="4">
    <source>
        <dbReference type="PROSITE" id="PS50043"/>
    </source>
</evidence>
<dbReference type="PROSITE" id="PS00622">
    <property type="entry name" value="HTH_LUXR_1"/>
    <property type="match status" value="1"/>
</dbReference>
<dbReference type="SUPFAM" id="SSF46894">
    <property type="entry name" value="C-terminal effector domain of the bipartite response regulators"/>
    <property type="match status" value="1"/>
</dbReference>
<comment type="caution">
    <text evidence="5">The sequence shown here is derived from an EMBL/GenBank/DDBJ whole genome shotgun (WGS) entry which is preliminary data.</text>
</comment>
<evidence type="ECO:0000313" key="5">
    <source>
        <dbReference type="EMBL" id="CCQ48018.1"/>
    </source>
</evidence>
<dbReference type="Gene3D" id="3.30.565.10">
    <property type="entry name" value="Histidine kinase-like ATPase, C-terminal domain"/>
    <property type="match status" value="1"/>
</dbReference>
<evidence type="ECO:0000256" key="2">
    <source>
        <dbReference type="ARBA" id="ARBA00023125"/>
    </source>
</evidence>
<dbReference type="InterPro" id="IPR036388">
    <property type="entry name" value="WH-like_DNA-bd_sf"/>
</dbReference>
<dbReference type="Proteomes" id="UP000035722">
    <property type="component" value="Unassembled WGS sequence"/>
</dbReference>
<accession>A0A024H7T3</accession>
<dbReference type="InterPro" id="IPR036890">
    <property type="entry name" value="HATPase_C_sf"/>
</dbReference>
<feature type="domain" description="HTH luxR-type" evidence="4">
    <location>
        <begin position="388"/>
        <end position="453"/>
    </location>
</feature>
<dbReference type="SMART" id="SM00421">
    <property type="entry name" value="HTH_LUXR"/>
    <property type="match status" value="1"/>
</dbReference>
<dbReference type="Gene3D" id="1.10.10.10">
    <property type="entry name" value="Winged helix-like DNA-binding domain superfamily/Winged helix DNA-binding domain"/>
    <property type="match status" value="1"/>
</dbReference>
<dbReference type="Pfam" id="PF00196">
    <property type="entry name" value="GerE"/>
    <property type="match status" value="1"/>
</dbReference>
<dbReference type="PRINTS" id="PR00038">
    <property type="entry name" value="HTHLUXR"/>
</dbReference>
<protein>
    <submittedName>
        <fullName evidence="5">Bacterial regulatory s, luxR family protein</fullName>
    </submittedName>
</protein>
<dbReference type="GO" id="GO:0003677">
    <property type="term" value="F:DNA binding"/>
    <property type="evidence" value="ECO:0007669"/>
    <property type="project" value="UniProtKB-KW"/>
</dbReference>
<keyword evidence="1" id="KW-0805">Transcription regulation</keyword>
<dbReference type="STRING" id="861266.ARTSIC4J27_4015"/>
<dbReference type="AlphaFoldDB" id="A0A024H7T3"/>
<name>A0A024H7T3_9MICC</name>
<keyword evidence="6" id="KW-1185">Reference proteome</keyword>
<dbReference type="PANTHER" id="PTHR44688:SF16">
    <property type="entry name" value="DNA-BINDING TRANSCRIPTIONAL ACTIVATOR DEVR_DOSR"/>
    <property type="match status" value="1"/>
</dbReference>
<keyword evidence="2" id="KW-0238">DNA-binding</keyword>